<evidence type="ECO:0000256" key="1">
    <source>
        <dbReference type="ARBA" id="ARBA00022468"/>
    </source>
</evidence>
<dbReference type="SMART" id="SM00174">
    <property type="entry name" value="RHO"/>
    <property type="match status" value="1"/>
</dbReference>
<dbReference type="PRINTS" id="PR00449">
    <property type="entry name" value="RASTRNSFRMNG"/>
</dbReference>
<dbReference type="InterPro" id="IPR027417">
    <property type="entry name" value="P-loop_NTPase"/>
</dbReference>
<evidence type="ECO:0000256" key="2">
    <source>
        <dbReference type="SAM" id="MobiDB-lite"/>
    </source>
</evidence>
<dbReference type="PROSITE" id="PS51419">
    <property type="entry name" value="RAB"/>
    <property type="match status" value="1"/>
</dbReference>
<feature type="compositionally biased region" description="Basic and acidic residues" evidence="2">
    <location>
        <begin position="125"/>
        <end position="151"/>
    </location>
</feature>
<feature type="compositionally biased region" description="Gly residues" evidence="2">
    <location>
        <begin position="915"/>
        <end position="939"/>
    </location>
</feature>
<dbReference type="Pfam" id="PF21022">
    <property type="entry name" value="Rap-GAP_dimer"/>
    <property type="match status" value="1"/>
</dbReference>
<dbReference type="EMBL" id="KB007956">
    <property type="protein sequence ID" value="ELR18409.1"/>
    <property type="molecule type" value="Genomic_DNA"/>
</dbReference>
<feature type="compositionally biased region" description="Low complexity" evidence="2">
    <location>
        <begin position="881"/>
        <end position="891"/>
    </location>
</feature>
<dbReference type="SMART" id="SM00173">
    <property type="entry name" value="RAS"/>
    <property type="match status" value="1"/>
</dbReference>
<dbReference type="InterPro" id="IPR005225">
    <property type="entry name" value="Small_GTP-bd"/>
</dbReference>
<dbReference type="SUPFAM" id="SSF52540">
    <property type="entry name" value="P-loop containing nucleoside triphosphate hydrolases"/>
    <property type="match status" value="1"/>
</dbReference>
<name>L8GYP5_ACACF</name>
<dbReference type="SMART" id="SM00175">
    <property type="entry name" value="RAB"/>
    <property type="match status" value="1"/>
</dbReference>
<dbReference type="PROSITE" id="PS51421">
    <property type="entry name" value="RAS"/>
    <property type="match status" value="1"/>
</dbReference>
<dbReference type="Pfam" id="PF02145">
    <property type="entry name" value="Rap_GAP"/>
    <property type="match status" value="1"/>
</dbReference>
<dbReference type="Gene3D" id="6.10.140.210">
    <property type="match status" value="1"/>
</dbReference>
<evidence type="ECO:0000313" key="4">
    <source>
        <dbReference type="EMBL" id="ELR18409.1"/>
    </source>
</evidence>
<dbReference type="GO" id="GO:0003924">
    <property type="term" value="F:GTPase activity"/>
    <property type="evidence" value="ECO:0007669"/>
    <property type="project" value="InterPro"/>
</dbReference>
<dbReference type="RefSeq" id="XP_004340437.1">
    <property type="nucleotide sequence ID" value="XM_004340389.1"/>
</dbReference>
<feature type="region of interest" description="Disordered" evidence="2">
    <location>
        <begin position="1"/>
        <end position="79"/>
    </location>
</feature>
<dbReference type="PANTHER" id="PTHR15711">
    <property type="entry name" value="RAP GTPASE-ACTIVATING PROTEIN"/>
    <property type="match status" value="1"/>
</dbReference>
<feature type="compositionally biased region" description="Polar residues" evidence="2">
    <location>
        <begin position="185"/>
        <end position="198"/>
    </location>
</feature>
<proteinExistence type="predicted"/>
<dbReference type="AlphaFoldDB" id="L8GYP5"/>
<feature type="compositionally biased region" description="Gly residues" evidence="2">
    <location>
        <begin position="961"/>
        <end position="973"/>
    </location>
</feature>
<protein>
    <submittedName>
        <fullName evidence="4">Ras subfamily protein</fullName>
    </submittedName>
</protein>
<dbReference type="Pfam" id="PF00071">
    <property type="entry name" value="Ras"/>
    <property type="match status" value="1"/>
</dbReference>
<feature type="compositionally biased region" description="Polar residues" evidence="2">
    <location>
        <begin position="535"/>
        <end position="554"/>
    </location>
</feature>
<feature type="region of interest" description="Disordered" evidence="2">
    <location>
        <begin position="94"/>
        <end position="223"/>
    </location>
</feature>
<reference evidence="4 5" key="1">
    <citation type="journal article" date="2013" name="Genome Biol.">
        <title>Genome of Acanthamoeba castellanii highlights extensive lateral gene transfer and early evolution of tyrosine kinase signaling.</title>
        <authorList>
            <person name="Clarke M."/>
            <person name="Lohan A.J."/>
            <person name="Liu B."/>
            <person name="Lagkouvardos I."/>
            <person name="Roy S."/>
            <person name="Zafar N."/>
            <person name="Bertelli C."/>
            <person name="Schilde C."/>
            <person name="Kianianmomeni A."/>
            <person name="Burglin T.R."/>
            <person name="Frech C."/>
            <person name="Turcotte B."/>
            <person name="Kopec K.O."/>
            <person name="Synnott J.M."/>
            <person name="Choo C."/>
            <person name="Paponov I."/>
            <person name="Finkler A."/>
            <person name="Soon Heng Tan C."/>
            <person name="Hutchins A.P."/>
            <person name="Weinmeier T."/>
            <person name="Rattei T."/>
            <person name="Chu J.S."/>
            <person name="Gimenez G."/>
            <person name="Irimia M."/>
            <person name="Rigden D.J."/>
            <person name="Fitzpatrick D.A."/>
            <person name="Lorenzo-Morales J."/>
            <person name="Bateman A."/>
            <person name="Chiu C.H."/>
            <person name="Tang P."/>
            <person name="Hegemann P."/>
            <person name="Fromm H."/>
            <person name="Raoult D."/>
            <person name="Greub G."/>
            <person name="Miranda-Saavedra D."/>
            <person name="Chen N."/>
            <person name="Nash P."/>
            <person name="Ginger M.L."/>
            <person name="Horn M."/>
            <person name="Schaap P."/>
            <person name="Caler L."/>
            <person name="Loftus B."/>
        </authorList>
    </citation>
    <scope>NUCLEOTIDE SEQUENCE [LARGE SCALE GENOMIC DNA]</scope>
    <source>
        <strain evidence="4 5">Neff</strain>
    </source>
</reference>
<dbReference type="GeneID" id="14919206"/>
<dbReference type="InterPro" id="IPR001806">
    <property type="entry name" value="Small_GTPase"/>
</dbReference>
<dbReference type="InterPro" id="IPR035974">
    <property type="entry name" value="Rap/Ran-GAP_sf"/>
</dbReference>
<feature type="compositionally biased region" description="Low complexity" evidence="2">
    <location>
        <begin position="199"/>
        <end position="223"/>
    </location>
</feature>
<dbReference type="SUPFAM" id="SSF111347">
    <property type="entry name" value="Rap/Ran-GAP"/>
    <property type="match status" value="1"/>
</dbReference>
<dbReference type="Gene3D" id="3.40.50.300">
    <property type="entry name" value="P-loop containing nucleotide triphosphate hydrolases"/>
    <property type="match status" value="1"/>
</dbReference>
<dbReference type="VEuPathDB" id="AmoebaDB:ACA1_138310"/>
<dbReference type="Gene3D" id="3.40.50.11210">
    <property type="entry name" value="Rap/Ran-GAP"/>
    <property type="match status" value="2"/>
</dbReference>
<evidence type="ECO:0000259" key="3">
    <source>
        <dbReference type="PROSITE" id="PS50085"/>
    </source>
</evidence>
<dbReference type="InterPro" id="IPR050989">
    <property type="entry name" value="Rap1_Ran_GAP"/>
</dbReference>
<dbReference type="GO" id="GO:0051056">
    <property type="term" value="P:regulation of small GTPase mediated signal transduction"/>
    <property type="evidence" value="ECO:0007669"/>
    <property type="project" value="InterPro"/>
</dbReference>
<evidence type="ECO:0000313" key="5">
    <source>
        <dbReference type="Proteomes" id="UP000011083"/>
    </source>
</evidence>
<keyword evidence="5" id="KW-1185">Reference proteome</keyword>
<dbReference type="PROSITE" id="PS50085">
    <property type="entry name" value="RAPGAP"/>
    <property type="match status" value="1"/>
</dbReference>
<dbReference type="NCBIfam" id="TIGR00231">
    <property type="entry name" value="small_GTP"/>
    <property type="match status" value="1"/>
</dbReference>
<dbReference type="GO" id="GO:0005525">
    <property type="term" value="F:GTP binding"/>
    <property type="evidence" value="ECO:0007669"/>
    <property type="project" value="InterPro"/>
</dbReference>
<keyword evidence="1" id="KW-0343">GTPase activation</keyword>
<feature type="domain" description="Rap-GAP" evidence="3">
    <location>
        <begin position="720"/>
        <end position="1046"/>
    </location>
</feature>
<feature type="compositionally biased region" description="Basic and acidic residues" evidence="2">
    <location>
        <begin position="897"/>
        <end position="910"/>
    </location>
</feature>
<feature type="region of interest" description="Disordered" evidence="2">
    <location>
        <begin position="523"/>
        <end position="554"/>
    </location>
</feature>
<sequence length="1055" mass="114472">MKASGYGSLRRTGASKEAAEQKKKEKEERKMEAREEKEREKNEARQEKKEKKNAKAKDGDAKKNEGGGGGGNVLTRSISFKRSTSIKALLGLKGAGGEAAPPADPNKIVSVKLADDNEDEDEEGEDRKSEEVGGGEKMEILAAKTNDDHMAKQKKGRTKSVGGEDDEPRKPSHKSKNKKDKHLKTSASHSPSSQHINATGSSSTSTSTTTTTTSSGYSQSSSSLYHSATTSTASPLASSSAASTRGGKKAAAAAAANKSNSKKKRESWVGTISRVEKLLQTDAASPSPDAAAATKGAHPVRIVVVGRSCGKSCMIAHLTTGKFVKSPKPTTQDLVQHTVPLDGVQYDVSILEIGSSASSKKVFPKCFGWADCFMLVYSIADSKSFHELKKLYKEIMLVEDAASLPFCIVGTHSDLEGDAREVLTAEGRSLAHEWGGRPLVEISSKTGRNVDKAFDTLVREARDFGKDKGLAHPLHAHIERGQKWVEEKKAKKEMEIQRERLEHAKKAAGSAFALIGQRERRSVREGSLRGLAGGSPTNYPEAMTSSGSEIRSRLASDSSGRVALNLNLPSNGSSSSSSHARPRGVDLVKECEGYVIEGGQCRSELLSPRTKLKRLAGSKRNKRWYREYFHNQSHTNWVGVDPKLGPVIVSILEEKGTSSSKSYNVRVVSRTKYGVKTKFLTKEDVGSAKMKTSKVLQLAEDGLNPDCMKKVKDPKLKEDLLKFEDESRVTRFKFGVLYQRAGQVREEDMFANQDPSPGFKKFLHYLGDEIELKGWDKYSGGLDTEGREGKNSIYMLRKDYEIMFHVSTYLPFSTKNDQQVERKKHIGNDVCVIIFQEDDQCVFTPTEITSDFNHVFMVVREELDHSNDTNDFGGGGGGGSSIDSTTTTPSGKQHGRKDKEKEKDTSEDRNSNNSGYGGRNVGGSGVYDSSGYGGGGSGSGALSPESGGGSGVRAVRSPSSRGGGGGGGGGGVNNTGRTRYRVAITQKEGVPPYGPLIAYPPVYEAVMPRFRSILLKKLINAHNAAYEAPAFLTRRLKMREIALLDIAQKYVRVHT</sequence>
<dbReference type="InterPro" id="IPR000331">
    <property type="entry name" value="Rap/Ran_GAP_dom"/>
</dbReference>
<dbReference type="GO" id="GO:0005096">
    <property type="term" value="F:GTPase activator activity"/>
    <property type="evidence" value="ECO:0007669"/>
    <property type="project" value="UniProtKB-KW"/>
</dbReference>
<organism evidence="4 5">
    <name type="scientific">Acanthamoeba castellanii (strain ATCC 30010 / Neff)</name>
    <dbReference type="NCBI Taxonomy" id="1257118"/>
    <lineage>
        <taxon>Eukaryota</taxon>
        <taxon>Amoebozoa</taxon>
        <taxon>Discosea</taxon>
        <taxon>Longamoebia</taxon>
        <taxon>Centramoebida</taxon>
        <taxon>Acanthamoebidae</taxon>
        <taxon>Acanthamoeba</taxon>
    </lineage>
</organism>
<gene>
    <name evidence="4" type="ORF">ACA1_138310</name>
</gene>
<dbReference type="KEGG" id="acan:ACA1_138310"/>
<dbReference type="Proteomes" id="UP000011083">
    <property type="component" value="Unassembled WGS sequence"/>
</dbReference>
<feature type="compositionally biased region" description="Basic and acidic residues" evidence="2">
    <location>
        <begin position="17"/>
        <end position="65"/>
    </location>
</feature>
<accession>L8GYP5</accession>
<feature type="compositionally biased region" description="Basic residues" evidence="2">
    <location>
        <begin position="171"/>
        <end position="184"/>
    </location>
</feature>
<feature type="region of interest" description="Disordered" evidence="2">
    <location>
        <begin position="867"/>
        <end position="976"/>
    </location>
</feature>